<evidence type="ECO:0000256" key="1">
    <source>
        <dbReference type="ARBA" id="ARBA00004418"/>
    </source>
</evidence>
<dbReference type="InterPro" id="IPR018389">
    <property type="entry name" value="DctP_fam"/>
</dbReference>
<evidence type="ECO:0000313" key="8">
    <source>
        <dbReference type="Proteomes" id="UP001198571"/>
    </source>
</evidence>
<evidence type="ECO:0000256" key="6">
    <source>
        <dbReference type="SAM" id="SignalP"/>
    </source>
</evidence>
<evidence type="ECO:0000256" key="5">
    <source>
        <dbReference type="ARBA" id="ARBA00022764"/>
    </source>
</evidence>
<comment type="similarity">
    <text evidence="2">Belongs to the bacterial solute-binding protein 7 family.</text>
</comment>
<dbReference type="Proteomes" id="UP001198571">
    <property type="component" value="Unassembled WGS sequence"/>
</dbReference>
<accession>A0ABS8CLS5</accession>
<keyword evidence="4 6" id="KW-0732">Signal</keyword>
<keyword evidence="5" id="KW-0574">Periplasm</keyword>
<dbReference type="PANTHER" id="PTHR33376">
    <property type="match status" value="1"/>
</dbReference>
<comment type="caution">
    <text evidence="7">The sequence shown here is derived from an EMBL/GenBank/DDBJ whole genome shotgun (WGS) entry which is preliminary data.</text>
</comment>
<dbReference type="InterPro" id="IPR038404">
    <property type="entry name" value="TRAP_DctP_sf"/>
</dbReference>
<evidence type="ECO:0000313" key="7">
    <source>
        <dbReference type="EMBL" id="MCB5410342.1"/>
    </source>
</evidence>
<protein>
    <submittedName>
        <fullName evidence="7">TRAP transporter substrate-binding protein DctP</fullName>
    </submittedName>
</protein>
<evidence type="ECO:0000256" key="4">
    <source>
        <dbReference type="ARBA" id="ARBA00022729"/>
    </source>
</evidence>
<dbReference type="EMBL" id="JACDXX010000008">
    <property type="protein sequence ID" value="MCB5410342.1"/>
    <property type="molecule type" value="Genomic_DNA"/>
</dbReference>
<dbReference type="NCBIfam" id="NF037995">
    <property type="entry name" value="TRAP_S1"/>
    <property type="match status" value="1"/>
</dbReference>
<dbReference type="RefSeq" id="WP_226935249.1">
    <property type="nucleotide sequence ID" value="NZ_JACDXX010000008.1"/>
</dbReference>
<feature type="chain" id="PRO_5045168687" evidence="6">
    <location>
        <begin position="24"/>
        <end position="331"/>
    </location>
</feature>
<name>A0ABS8CLS5_9RHOB</name>
<dbReference type="Gene3D" id="3.40.190.170">
    <property type="entry name" value="Bacterial extracellular solute-binding protein, family 7"/>
    <property type="match status" value="1"/>
</dbReference>
<keyword evidence="3" id="KW-0813">Transport</keyword>
<comment type="subcellular location">
    <subcellularLocation>
        <location evidence="1">Periplasm</location>
    </subcellularLocation>
</comment>
<evidence type="ECO:0000256" key="3">
    <source>
        <dbReference type="ARBA" id="ARBA00022448"/>
    </source>
</evidence>
<proteinExistence type="inferred from homology"/>
<keyword evidence="8" id="KW-1185">Reference proteome</keyword>
<sequence length="331" mass="36048">MTFKHLPLALAASLSLMAAPAVAETVLKIATDSGAKGSDTGNAIESWAKKIEEGTNGEIKFEIFYQNELGGQQETFDLLMAGDVDLMLNWPMTSYDQRISLLYVPYMFTNWEDGLKAYSADGWLTQAMSLIYEDQGLEFLGAWPEGFNGIGTKGGHALTAGDAAKFKVRVPPIFPFTETAQALGYQTAAIDWGELYSAIQTGIVGGDAANIIFYDLTYFPDLLTDWTSTRTQLITGVLTANAESLESLSEAHQQVIRQAAKEVMEARFAAAEAANAADAEKWKALGHAFIEPSEAEMAEMVRTVREKVWPLMEPVLGEELTALIHANASVN</sequence>
<dbReference type="PANTHER" id="PTHR33376:SF7">
    <property type="entry name" value="C4-DICARBOXYLATE-BINDING PROTEIN DCTB"/>
    <property type="match status" value="1"/>
</dbReference>
<gene>
    <name evidence="7" type="primary">dctP</name>
    <name evidence="7" type="ORF">H0485_10060</name>
</gene>
<evidence type="ECO:0000256" key="2">
    <source>
        <dbReference type="ARBA" id="ARBA00009023"/>
    </source>
</evidence>
<feature type="signal peptide" evidence="6">
    <location>
        <begin position="1"/>
        <end position="23"/>
    </location>
</feature>
<organism evidence="7 8">
    <name type="scientific">Pseudogemmobacter faecipullorum</name>
    <dbReference type="NCBI Taxonomy" id="2755041"/>
    <lineage>
        <taxon>Bacteria</taxon>
        <taxon>Pseudomonadati</taxon>
        <taxon>Pseudomonadota</taxon>
        <taxon>Alphaproteobacteria</taxon>
        <taxon>Rhodobacterales</taxon>
        <taxon>Paracoccaceae</taxon>
        <taxon>Pseudogemmobacter</taxon>
    </lineage>
</organism>
<dbReference type="Pfam" id="PF03480">
    <property type="entry name" value="DctP"/>
    <property type="match status" value="1"/>
</dbReference>
<reference evidence="7 8" key="1">
    <citation type="submission" date="2020-07" db="EMBL/GenBank/DDBJ databases">
        <title>Pseudogemmobacter sp. nov., isolated from poultry manure in Taiwan.</title>
        <authorList>
            <person name="Lin S.-Y."/>
            <person name="Tang Y.-S."/>
            <person name="Young C.-C."/>
        </authorList>
    </citation>
    <scope>NUCLEOTIDE SEQUENCE [LARGE SCALE GENOMIC DNA]</scope>
    <source>
        <strain evidence="7 8">CC-YST710</strain>
    </source>
</reference>